<dbReference type="GO" id="GO:0005576">
    <property type="term" value="C:extracellular region"/>
    <property type="evidence" value="ECO:0007669"/>
    <property type="project" value="InterPro"/>
</dbReference>
<feature type="chain" id="PRO_5004931436" description="SCP domain-containing protein" evidence="2">
    <location>
        <begin position="20"/>
        <end position="620"/>
    </location>
</feature>
<dbReference type="InterPro" id="IPR001283">
    <property type="entry name" value="CRISP-related"/>
</dbReference>
<dbReference type="Pfam" id="PF00188">
    <property type="entry name" value="CAP"/>
    <property type="match status" value="1"/>
</dbReference>
<dbReference type="Gene3D" id="3.40.33.10">
    <property type="entry name" value="CAP"/>
    <property type="match status" value="1"/>
</dbReference>
<name>W9WMR5_9EURO</name>
<gene>
    <name evidence="4" type="ORF">A1O5_10887</name>
</gene>
<dbReference type="AlphaFoldDB" id="W9WMR5"/>
<keyword evidence="5" id="KW-1185">Reference proteome</keyword>
<protein>
    <recommendedName>
        <fullName evidence="3">SCP domain-containing protein</fullName>
    </recommendedName>
</protein>
<keyword evidence="2" id="KW-0732">Signal</keyword>
<dbReference type="OrthoDB" id="337038at2759"/>
<evidence type="ECO:0000256" key="1">
    <source>
        <dbReference type="SAM" id="MobiDB-lite"/>
    </source>
</evidence>
<feature type="compositionally biased region" description="Low complexity" evidence="1">
    <location>
        <begin position="310"/>
        <end position="408"/>
    </location>
</feature>
<dbReference type="InterPro" id="IPR035940">
    <property type="entry name" value="CAP_sf"/>
</dbReference>
<dbReference type="RefSeq" id="XP_007749651.1">
    <property type="nucleotide sequence ID" value="XM_007751461.1"/>
</dbReference>
<dbReference type="eggNOG" id="KOG3017">
    <property type="taxonomic scope" value="Eukaryota"/>
</dbReference>
<accession>W9WMR5</accession>
<dbReference type="CDD" id="cd05380">
    <property type="entry name" value="CAP_euk"/>
    <property type="match status" value="1"/>
</dbReference>
<sequence>MKFPTTTLVVLAVIGQALGSWIDWFGDVTVTETATRIIQSCPCNGEVRATPVARGQDIQIFPRPEPPFGPIGPHFPAPAGRTVAKAGPIVAVYGIADTMTTKTGIVIELEPTRGGQGPRLTTTIWTSPQPTDDLAWIDWTPEDGKDAGSLTRTRTKFTTIFGPAPTNAEHEPWIDWLEPPHTKTSTAQSSSSSSNVAPIGSSIGSSAPAYGYATRPSDSSSTSVPTTSYSSSSGGTGPTEGSTSSESSSPSSSSTSAFSSSMGGSTTSSSSFTSASLSTSTSSSGATSSINSTTTSSPSSSGGGPVGDRTTTTSNTSGSSFTSSSSTSVASSSTTPLRSVSVGPTGGTTSSVATSATSSSIVGTSSSISASSGAVGNTSSSSSSAPSGSFISSSSSSTTYTSSTSGTTLSTTISTISSASTSAFSSTTLLFTTSVLISTTTTVAQGAIVTDDVRSLSYNDAILQAHNVHRRNHSAADLTWSNNLATIAAQIAASCVYAHNTTAGGGGYGQNIGAGYTSTQVPVMIGNDMYNKEMPNYPLPYEVDNVETSKFDSWGHFSQIVWKGTQQVGCATQFCADGVVNADFTQYFTVCNYYPPGMYQATPHVFCRRICLYFIESWKD</sequence>
<feature type="domain" description="SCP" evidence="3">
    <location>
        <begin position="457"/>
        <end position="601"/>
    </location>
</feature>
<dbReference type="InterPro" id="IPR014044">
    <property type="entry name" value="CAP_dom"/>
</dbReference>
<feature type="compositionally biased region" description="Low complexity" evidence="1">
    <location>
        <begin position="214"/>
        <end position="300"/>
    </location>
</feature>
<feature type="compositionally biased region" description="Basic and acidic residues" evidence="1">
    <location>
        <begin position="168"/>
        <end position="181"/>
    </location>
</feature>
<dbReference type="SUPFAM" id="SSF55797">
    <property type="entry name" value="PR-1-like"/>
    <property type="match status" value="1"/>
</dbReference>
<comment type="caution">
    <text evidence="4">The sequence shown here is derived from an EMBL/GenBank/DDBJ whole genome shotgun (WGS) entry which is preliminary data.</text>
</comment>
<dbReference type="InterPro" id="IPR018244">
    <property type="entry name" value="Allrgn_V5/Tpx1_CS"/>
</dbReference>
<feature type="signal peptide" evidence="2">
    <location>
        <begin position="1"/>
        <end position="19"/>
    </location>
</feature>
<organism evidence="4 5">
    <name type="scientific">Cladophialophora psammophila CBS 110553</name>
    <dbReference type="NCBI Taxonomy" id="1182543"/>
    <lineage>
        <taxon>Eukaryota</taxon>
        <taxon>Fungi</taxon>
        <taxon>Dikarya</taxon>
        <taxon>Ascomycota</taxon>
        <taxon>Pezizomycotina</taxon>
        <taxon>Eurotiomycetes</taxon>
        <taxon>Chaetothyriomycetidae</taxon>
        <taxon>Chaetothyriales</taxon>
        <taxon>Herpotrichiellaceae</taxon>
        <taxon>Cladophialophora</taxon>
    </lineage>
</organism>
<dbReference type="PANTHER" id="PTHR10334">
    <property type="entry name" value="CYSTEINE-RICH SECRETORY PROTEIN-RELATED"/>
    <property type="match status" value="1"/>
</dbReference>
<dbReference type="EMBL" id="AMGX01000022">
    <property type="protein sequence ID" value="EXJ65911.1"/>
    <property type="molecule type" value="Genomic_DNA"/>
</dbReference>
<evidence type="ECO:0000259" key="3">
    <source>
        <dbReference type="SMART" id="SM00198"/>
    </source>
</evidence>
<evidence type="ECO:0000313" key="5">
    <source>
        <dbReference type="Proteomes" id="UP000019471"/>
    </source>
</evidence>
<dbReference type="PRINTS" id="PR00837">
    <property type="entry name" value="V5TPXLIKE"/>
</dbReference>
<evidence type="ECO:0000256" key="2">
    <source>
        <dbReference type="SAM" id="SignalP"/>
    </source>
</evidence>
<dbReference type="STRING" id="1182543.W9WMR5"/>
<dbReference type="GeneID" id="19195578"/>
<proteinExistence type="predicted"/>
<reference evidence="4 5" key="1">
    <citation type="submission" date="2013-03" db="EMBL/GenBank/DDBJ databases">
        <title>The Genome Sequence of Cladophialophora psammophila CBS 110553.</title>
        <authorList>
            <consortium name="The Broad Institute Genomics Platform"/>
            <person name="Cuomo C."/>
            <person name="de Hoog S."/>
            <person name="Gorbushina A."/>
            <person name="Walker B."/>
            <person name="Young S.K."/>
            <person name="Zeng Q."/>
            <person name="Gargeya S."/>
            <person name="Fitzgerald M."/>
            <person name="Haas B."/>
            <person name="Abouelleil A."/>
            <person name="Allen A.W."/>
            <person name="Alvarado L."/>
            <person name="Arachchi H.M."/>
            <person name="Berlin A.M."/>
            <person name="Chapman S.B."/>
            <person name="Gainer-Dewar J."/>
            <person name="Goldberg J."/>
            <person name="Griggs A."/>
            <person name="Gujja S."/>
            <person name="Hansen M."/>
            <person name="Howarth C."/>
            <person name="Imamovic A."/>
            <person name="Ireland A."/>
            <person name="Larimer J."/>
            <person name="McCowan C."/>
            <person name="Murphy C."/>
            <person name="Pearson M."/>
            <person name="Poon T.W."/>
            <person name="Priest M."/>
            <person name="Roberts A."/>
            <person name="Saif S."/>
            <person name="Shea T."/>
            <person name="Sisk P."/>
            <person name="Sykes S."/>
            <person name="Wortman J."/>
            <person name="Nusbaum C."/>
            <person name="Birren B."/>
        </authorList>
    </citation>
    <scope>NUCLEOTIDE SEQUENCE [LARGE SCALE GENOMIC DNA]</scope>
    <source>
        <strain evidence="4 5">CBS 110553</strain>
    </source>
</reference>
<dbReference type="SMART" id="SM00198">
    <property type="entry name" value="SCP"/>
    <property type="match status" value="1"/>
</dbReference>
<evidence type="ECO:0000313" key="4">
    <source>
        <dbReference type="EMBL" id="EXJ65911.1"/>
    </source>
</evidence>
<dbReference type="Proteomes" id="UP000019471">
    <property type="component" value="Unassembled WGS sequence"/>
</dbReference>
<dbReference type="HOGENOM" id="CLU_023999_0_0_1"/>
<dbReference type="PROSITE" id="PS01009">
    <property type="entry name" value="CRISP_1"/>
    <property type="match status" value="1"/>
</dbReference>
<feature type="region of interest" description="Disordered" evidence="1">
    <location>
        <begin position="160"/>
        <end position="408"/>
    </location>
</feature>